<keyword evidence="2" id="KW-1185">Reference proteome</keyword>
<name>U2YLQ9_9SPHN</name>
<reference evidence="1 2" key="1">
    <citation type="submission" date="2013-09" db="EMBL/GenBank/DDBJ databases">
        <title>Whole genome shotgun sequence of Novosphingobium tardaugens NBRC 16725.</title>
        <authorList>
            <person name="Isaki S."/>
            <person name="Hosoyama A."/>
            <person name="Tsuchikane K."/>
            <person name="Katsumata H."/>
            <person name="Ando Y."/>
            <person name="Yamazaki S."/>
            <person name="Fujita N."/>
        </authorList>
    </citation>
    <scope>NUCLEOTIDE SEQUENCE [LARGE SCALE GENOMIC DNA]</scope>
    <source>
        <strain evidence="1 2">NBRC 16725</strain>
    </source>
</reference>
<dbReference type="EMBL" id="BASZ01000006">
    <property type="protein sequence ID" value="GAD49615.1"/>
    <property type="molecule type" value="Genomic_DNA"/>
</dbReference>
<proteinExistence type="predicted"/>
<dbReference type="AlphaFoldDB" id="U2YLQ9"/>
<sequence>MVVPPEDVVVVVPQCFLQPPELQPPEEPHVAIAGDAMASVLNAAKMVKVFFTVPVPWLANKITLVYRW</sequence>
<organism evidence="1 2">
    <name type="scientific">Caenibius tardaugens NBRC 16725</name>
    <dbReference type="NCBI Taxonomy" id="1219035"/>
    <lineage>
        <taxon>Bacteria</taxon>
        <taxon>Pseudomonadati</taxon>
        <taxon>Pseudomonadota</taxon>
        <taxon>Alphaproteobacteria</taxon>
        <taxon>Sphingomonadales</taxon>
        <taxon>Erythrobacteraceae</taxon>
        <taxon>Caenibius</taxon>
    </lineage>
</organism>
<gene>
    <name evidence="1" type="ORF">NT2_06_00540</name>
</gene>
<comment type="caution">
    <text evidence="1">The sequence shown here is derived from an EMBL/GenBank/DDBJ whole genome shotgun (WGS) entry which is preliminary data.</text>
</comment>
<accession>U2YLQ9</accession>
<evidence type="ECO:0000313" key="1">
    <source>
        <dbReference type="EMBL" id="GAD49615.1"/>
    </source>
</evidence>
<dbReference type="Proteomes" id="UP000016568">
    <property type="component" value="Unassembled WGS sequence"/>
</dbReference>
<protein>
    <submittedName>
        <fullName evidence="1">Uncharacterized protein</fullName>
    </submittedName>
</protein>
<evidence type="ECO:0000313" key="2">
    <source>
        <dbReference type="Proteomes" id="UP000016568"/>
    </source>
</evidence>